<dbReference type="EMBL" id="UGPW01000001">
    <property type="protein sequence ID" value="STY87671.1"/>
    <property type="molecule type" value="Genomic_DNA"/>
</dbReference>
<keyword evidence="6 10" id="KW-0798">TonB box</keyword>
<organism evidence="15 17">
    <name type="scientific">Moraxella ovis</name>
    <dbReference type="NCBI Taxonomy" id="29433"/>
    <lineage>
        <taxon>Bacteria</taxon>
        <taxon>Pseudomonadati</taxon>
        <taxon>Pseudomonadota</taxon>
        <taxon>Gammaproteobacteria</taxon>
        <taxon>Moraxellales</taxon>
        <taxon>Moraxellaceae</taxon>
        <taxon>Moraxella</taxon>
    </lineage>
</organism>
<evidence type="ECO:0000313" key="15">
    <source>
        <dbReference type="EMBL" id="STY87671.1"/>
    </source>
</evidence>
<dbReference type="RefSeq" id="WP_063514516.1">
    <property type="nucleotide sequence ID" value="NZ_CP011158.1"/>
</dbReference>
<dbReference type="Proteomes" id="UP000076765">
    <property type="component" value="Chromosome"/>
</dbReference>
<keyword evidence="11" id="KW-0732">Signal</keyword>
<evidence type="ECO:0000256" key="11">
    <source>
        <dbReference type="SAM" id="SignalP"/>
    </source>
</evidence>
<dbReference type="InterPro" id="IPR012910">
    <property type="entry name" value="Plug_dom"/>
</dbReference>
<dbReference type="Gene3D" id="2.170.130.10">
    <property type="entry name" value="TonB-dependent receptor, plug domain"/>
    <property type="match status" value="1"/>
</dbReference>
<dbReference type="InterPro" id="IPR036942">
    <property type="entry name" value="Beta-barrel_TonB_sf"/>
</dbReference>
<dbReference type="GO" id="GO:0009279">
    <property type="term" value="C:cell outer membrane"/>
    <property type="evidence" value="ECO:0007669"/>
    <property type="project" value="UniProtKB-SubCell"/>
</dbReference>
<proteinExistence type="inferred from homology"/>
<dbReference type="InterPro" id="IPR000531">
    <property type="entry name" value="Beta-barrel_TonB"/>
</dbReference>
<dbReference type="PANTHER" id="PTHR30069">
    <property type="entry name" value="TONB-DEPENDENT OUTER MEMBRANE RECEPTOR"/>
    <property type="match status" value="1"/>
</dbReference>
<dbReference type="GO" id="GO:0044718">
    <property type="term" value="P:siderophore transmembrane transport"/>
    <property type="evidence" value="ECO:0007669"/>
    <property type="project" value="TreeGrafter"/>
</dbReference>
<comment type="subcellular location">
    <subcellularLocation>
        <location evidence="1 9">Cell outer membrane</location>
        <topology evidence="1 9">Multi-pass membrane protein</topology>
    </subcellularLocation>
</comment>
<dbReference type="SUPFAM" id="SSF56935">
    <property type="entry name" value="Porins"/>
    <property type="match status" value="1"/>
</dbReference>
<keyword evidence="4 9" id="KW-1134">Transmembrane beta strand</keyword>
<evidence type="ECO:0000256" key="8">
    <source>
        <dbReference type="ARBA" id="ARBA00023237"/>
    </source>
</evidence>
<feature type="chain" id="PRO_5016780094" evidence="11">
    <location>
        <begin position="26"/>
        <end position="720"/>
    </location>
</feature>
<evidence type="ECO:0000313" key="16">
    <source>
        <dbReference type="Proteomes" id="UP000076765"/>
    </source>
</evidence>
<reference evidence="14 16" key="1">
    <citation type="submission" date="2015-04" db="EMBL/GenBank/DDBJ databases">
        <authorList>
            <person name="Calcutt M.J."/>
            <person name="Foecking M.F."/>
        </authorList>
    </citation>
    <scope>NUCLEOTIDE SEQUENCE [LARGE SCALE GENOMIC DNA]</scope>
    <source>
        <strain evidence="14 16">199/55</strain>
    </source>
</reference>
<dbReference type="PANTHER" id="PTHR30069:SF41">
    <property type="entry name" value="HEME_HEMOPEXIN UTILIZATION PROTEIN C"/>
    <property type="match status" value="1"/>
</dbReference>
<gene>
    <name evidence="15" type="primary">hxuC</name>
    <name evidence="14" type="ORF">MOVS_08095</name>
    <name evidence="15" type="ORF">NCTC11227_01690</name>
</gene>
<name>A0A378PLU3_9GAMM</name>
<protein>
    <submittedName>
        <fullName evidence="15">Heme/hemopexin utilization protein C</fullName>
    </submittedName>
</protein>
<evidence type="ECO:0000313" key="14">
    <source>
        <dbReference type="EMBL" id="ANB91935.1"/>
    </source>
</evidence>
<feature type="domain" description="TonB-dependent receptor-like beta-barrel" evidence="12">
    <location>
        <begin position="304"/>
        <end position="691"/>
    </location>
</feature>
<dbReference type="AlphaFoldDB" id="A0A378PLU3"/>
<accession>A0A378PLU3</accession>
<sequence length="720" mass="78813">MKHTLKRLPLAVAVLGALSVQAAMAQDEPKVTLDTLNVTVDRQGTKVKTNVVTLQEKDESTATDLRGLLQSEPAIDFSGGTGTAQYLTVRGIGQNSVDVKVDNGYSDSQILYHQGRHMLDPALVKIVSVQKGAGSASAGIGATNGAIVAKTLDARDLLKDSDKDWGIKVNAGYSSNDEHSYGVTGFGKVGNFDFLVSANKVDQDNYRPGRKVGRKDSTTEAGKYFSSYTGDKCVTQYGHEFCQDPKHPSDKVAFQALERQSYLVKAGYNFDDESRIALTHFNTANNGVRNVREEFEWLFRPPVSDKSAVNYGGYRKLKMENTNLEYTGNAGILGKAEANAYLMKNSSEYADARFSGYAGNTNGKTSVETTGLNLGFDKQLNDDTLFKYGANYRHQETTPHMKNTDGKIQTTEKDDIGVYGEVIADIGKLTLTGGMRYDHFDYTSVTGRKVSDGAFSPSIGLIYQATPSLSFNAVHNHASRSPRLVDVLLAAGGRAADIAPGTKAEQAKNTEVGFNYHNGNLSVDGTYFWQEIDNLLEKGQVARHGDSSDTFNGISNVGYGKNRGYEINTRYRVNGFTARLGVAQSNPEYHSVKDAQGKDIRFDNREFGSTLGRTWTAGLAYRFTNPNLEVGVNHRRVDDVKGQSAYMTHIAGNSGNDLNMIKYGYDVTDVYANWKPLNNDKLNVNLAVNNVGDEFYYSHSAINGLPGAGREYRVGVNFTY</sequence>
<dbReference type="GO" id="GO:0015344">
    <property type="term" value="F:siderophore uptake transmembrane transporter activity"/>
    <property type="evidence" value="ECO:0007669"/>
    <property type="project" value="TreeGrafter"/>
</dbReference>
<keyword evidence="7 9" id="KW-0472">Membrane</keyword>
<evidence type="ECO:0000256" key="10">
    <source>
        <dbReference type="RuleBase" id="RU003357"/>
    </source>
</evidence>
<evidence type="ECO:0000313" key="17">
    <source>
        <dbReference type="Proteomes" id="UP000255102"/>
    </source>
</evidence>
<feature type="signal peptide" evidence="11">
    <location>
        <begin position="1"/>
        <end position="25"/>
    </location>
</feature>
<evidence type="ECO:0000256" key="2">
    <source>
        <dbReference type="ARBA" id="ARBA00009810"/>
    </source>
</evidence>
<evidence type="ECO:0000256" key="1">
    <source>
        <dbReference type="ARBA" id="ARBA00004571"/>
    </source>
</evidence>
<dbReference type="PROSITE" id="PS52016">
    <property type="entry name" value="TONB_DEPENDENT_REC_3"/>
    <property type="match status" value="1"/>
</dbReference>
<keyword evidence="16" id="KW-1185">Reference proteome</keyword>
<dbReference type="KEGG" id="moi:MOVS_08095"/>
<reference evidence="15 17" key="2">
    <citation type="submission" date="2018-06" db="EMBL/GenBank/DDBJ databases">
        <authorList>
            <consortium name="Pathogen Informatics"/>
            <person name="Doyle S."/>
        </authorList>
    </citation>
    <scope>NUCLEOTIDE SEQUENCE [LARGE SCALE GENOMIC DNA]</scope>
    <source>
        <strain evidence="15 17">NCTC11227</strain>
    </source>
</reference>
<dbReference type="InterPro" id="IPR037066">
    <property type="entry name" value="Plug_dom_sf"/>
</dbReference>
<evidence type="ECO:0000256" key="3">
    <source>
        <dbReference type="ARBA" id="ARBA00022448"/>
    </source>
</evidence>
<dbReference type="EMBL" id="CP011158">
    <property type="protein sequence ID" value="ANB91935.1"/>
    <property type="molecule type" value="Genomic_DNA"/>
</dbReference>
<dbReference type="STRING" id="29433.MOVS_08095"/>
<evidence type="ECO:0000256" key="9">
    <source>
        <dbReference type="PROSITE-ProRule" id="PRU01360"/>
    </source>
</evidence>
<feature type="domain" description="TonB-dependent receptor plug" evidence="13">
    <location>
        <begin position="44"/>
        <end position="146"/>
    </location>
</feature>
<dbReference type="Pfam" id="PF07715">
    <property type="entry name" value="Plug"/>
    <property type="match status" value="1"/>
</dbReference>
<keyword evidence="3 9" id="KW-0813">Transport</keyword>
<evidence type="ECO:0000256" key="4">
    <source>
        <dbReference type="ARBA" id="ARBA00022452"/>
    </source>
</evidence>
<dbReference type="Gene3D" id="2.40.170.20">
    <property type="entry name" value="TonB-dependent receptor, beta-barrel domain"/>
    <property type="match status" value="1"/>
</dbReference>
<comment type="similarity">
    <text evidence="2 9 10">Belongs to the TonB-dependent receptor family.</text>
</comment>
<evidence type="ECO:0000256" key="7">
    <source>
        <dbReference type="ARBA" id="ARBA00023136"/>
    </source>
</evidence>
<evidence type="ECO:0000256" key="5">
    <source>
        <dbReference type="ARBA" id="ARBA00022692"/>
    </source>
</evidence>
<keyword evidence="8 9" id="KW-0998">Cell outer membrane</keyword>
<dbReference type="Pfam" id="PF00593">
    <property type="entry name" value="TonB_dep_Rec_b-barrel"/>
    <property type="match status" value="1"/>
</dbReference>
<evidence type="ECO:0000259" key="13">
    <source>
        <dbReference type="Pfam" id="PF07715"/>
    </source>
</evidence>
<dbReference type="Proteomes" id="UP000255102">
    <property type="component" value="Unassembled WGS sequence"/>
</dbReference>
<dbReference type="InterPro" id="IPR039426">
    <property type="entry name" value="TonB-dep_rcpt-like"/>
</dbReference>
<evidence type="ECO:0000259" key="12">
    <source>
        <dbReference type="Pfam" id="PF00593"/>
    </source>
</evidence>
<keyword evidence="5 9" id="KW-0812">Transmembrane</keyword>
<evidence type="ECO:0000256" key="6">
    <source>
        <dbReference type="ARBA" id="ARBA00023077"/>
    </source>
</evidence>